<dbReference type="InterPro" id="IPR036366">
    <property type="entry name" value="PGBDSf"/>
</dbReference>
<dbReference type="AlphaFoldDB" id="A0A916X223"/>
<sequence length="288" mass="29765">MARKRGRDRSEFDDMPAGPSTARGLARDNPVAAGGTLVMALTGSLIVANAVGFQPGRHPAPLFQTRENAAAPDAAALAAADQAEAGFSTAPVHEISTLVLDIQTALRSQGLYEGPLDGMKGPATERAIRNYQRIIGQVETGDPSEALLAIMTLQKVAPVAGPDGTQGLVPVPRAKPGGAASTALATAPVPPSALAGPAGQPRPGQIDQPSDPKPAATPVPPQDIRLVQIQQLLSDLGYGPLMVDGIMGENTSAAIRRFELDRGLPLTGLPSAPVIERLEMISGKKINR</sequence>
<dbReference type="Pfam" id="PF01471">
    <property type="entry name" value="PG_binding_1"/>
    <property type="match status" value="2"/>
</dbReference>
<reference evidence="3" key="2">
    <citation type="submission" date="2020-09" db="EMBL/GenBank/DDBJ databases">
        <authorList>
            <person name="Sun Q."/>
            <person name="Zhou Y."/>
        </authorList>
    </citation>
    <scope>NUCLEOTIDE SEQUENCE</scope>
    <source>
        <strain evidence="3">CGMCC 1.12426</strain>
    </source>
</reference>
<dbReference type="RefSeq" id="WP_208998428.1">
    <property type="nucleotide sequence ID" value="NZ_BMFA01000006.1"/>
</dbReference>
<evidence type="ECO:0000313" key="4">
    <source>
        <dbReference type="Proteomes" id="UP000605148"/>
    </source>
</evidence>
<comment type="caution">
    <text evidence="3">The sequence shown here is derived from an EMBL/GenBank/DDBJ whole genome shotgun (WGS) entry which is preliminary data.</text>
</comment>
<feature type="domain" description="Peptidoglycan binding-like" evidence="2">
    <location>
        <begin position="227"/>
        <end position="275"/>
    </location>
</feature>
<feature type="region of interest" description="Disordered" evidence="1">
    <location>
        <begin position="1"/>
        <end position="28"/>
    </location>
</feature>
<feature type="compositionally biased region" description="Pro residues" evidence="1">
    <location>
        <begin position="211"/>
        <end position="220"/>
    </location>
</feature>
<name>A0A916X223_9HYPH</name>
<feature type="region of interest" description="Disordered" evidence="1">
    <location>
        <begin position="167"/>
        <end position="220"/>
    </location>
</feature>
<dbReference type="Gene3D" id="1.10.101.10">
    <property type="entry name" value="PGBD-like superfamily/PGBD"/>
    <property type="match status" value="2"/>
</dbReference>
<protein>
    <submittedName>
        <fullName evidence="3">Peptidoglycan-binding protein</fullName>
    </submittedName>
</protein>
<evidence type="ECO:0000256" key="1">
    <source>
        <dbReference type="SAM" id="MobiDB-lite"/>
    </source>
</evidence>
<dbReference type="SUPFAM" id="SSF47090">
    <property type="entry name" value="PGBD-like"/>
    <property type="match status" value="2"/>
</dbReference>
<organism evidence="3 4">
    <name type="scientific">Roseibium aquae</name>
    <dbReference type="NCBI Taxonomy" id="1323746"/>
    <lineage>
        <taxon>Bacteria</taxon>
        <taxon>Pseudomonadati</taxon>
        <taxon>Pseudomonadota</taxon>
        <taxon>Alphaproteobacteria</taxon>
        <taxon>Hyphomicrobiales</taxon>
        <taxon>Stappiaceae</taxon>
        <taxon>Roseibium</taxon>
    </lineage>
</organism>
<dbReference type="EMBL" id="BMFA01000006">
    <property type="protein sequence ID" value="GGB50705.1"/>
    <property type="molecule type" value="Genomic_DNA"/>
</dbReference>
<keyword evidence="4" id="KW-1185">Reference proteome</keyword>
<accession>A0A916X223</accession>
<gene>
    <name evidence="3" type="ORF">GCM10011316_23540</name>
</gene>
<evidence type="ECO:0000259" key="2">
    <source>
        <dbReference type="Pfam" id="PF01471"/>
    </source>
</evidence>
<dbReference type="InterPro" id="IPR002477">
    <property type="entry name" value="Peptidoglycan-bd-like"/>
</dbReference>
<dbReference type="Proteomes" id="UP000605148">
    <property type="component" value="Unassembled WGS sequence"/>
</dbReference>
<reference evidence="3" key="1">
    <citation type="journal article" date="2014" name="Int. J. Syst. Evol. Microbiol.">
        <title>Complete genome sequence of Corynebacterium casei LMG S-19264T (=DSM 44701T), isolated from a smear-ripened cheese.</title>
        <authorList>
            <consortium name="US DOE Joint Genome Institute (JGI-PGF)"/>
            <person name="Walter F."/>
            <person name="Albersmeier A."/>
            <person name="Kalinowski J."/>
            <person name="Ruckert C."/>
        </authorList>
    </citation>
    <scope>NUCLEOTIDE SEQUENCE</scope>
    <source>
        <strain evidence="3">CGMCC 1.12426</strain>
    </source>
</reference>
<feature type="domain" description="Peptidoglycan binding-like" evidence="2">
    <location>
        <begin position="98"/>
        <end position="151"/>
    </location>
</feature>
<proteinExistence type="predicted"/>
<evidence type="ECO:0000313" key="3">
    <source>
        <dbReference type="EMBL" id="GGB50705.1"/>
    </source>
</evidence>
<dbReference type="InterPro" id="IPR036365">
    <property type="entry name" value="PGBD-like_sf"/>
</dbReference>